<name>A0A8S2B2L9_ARAAE</name>
<sequence>MWKLMPESGGSTHHLAHVPLKESPLTDCGELCGYLDIQKKLGP</sequence>
<reference evidence="1" key="1">
    <citation type="submission" date="2021-01" db="EMBL/GenBank/DDBJ databases">
        <authorList>
            <person name="Bezrukov I."/>
        </authorList>
    </citation>
    <scope>NUCLEOTIDE SEQUENCE</scope>
</reference>
<evidence type="ECO:0000313" key="1">
    <source>
        <dbReference type="EMBL" id="CAE6225222.1"/>
    </source>
</evidence>
<keyword evidence="2" id="KW-1185">Reference proteome</keyword>
<gene>
    <name evidence="1" type="ORF">AARE701A_LOCUS20791</name>
</gene>
<proteinExistence type="predicted"/>
<dbReference type="Proteomes" id="UP000682877">
    <property type="component" value="Chromosome 8"/>
</dbReference>
<evidence type="ECO:0000313" key="2">
    <source>
        <dbReference type="Proteomes" id="UP000682877"/>
    </source>
</evidence>
<protein>
    <submittedName>
        <fullName evidence="1">Uncharacterized protein</fullName>
    </submittedName>
</protein>
<accession>A0A8S2B2L9</accession>
<dbReference type="AlphaFoldDB" id="A0A8S2B2L9"/>
<organism evidence="1 2">
    <name type="scientific">Arabidopsis arenosa</name>
    <name type="common">Sand rock-cress</name>
    <name type="synonym">Cardaminopsis arenosa</name>
    <dbReference type="NCBI Taxonomy" id="38785"/>
    <lineage>
        <taxon>Eukaryota</taxon>
        <taxon>Viridiplantae</taxon>
        <taxon>Streptophyta</taxon>
        <taxon>Embryophyta</taxon>
        <taxon>Tracheophyta</taxon>
        <taxon>Spermatophyta</taxon>
        <taxon>Magnoliopsida</taxon>
        <taxon>eudicotyledons</taxon>
        <taxon>Gunneridae</taxon>
        <taxon>Pentapetalae</taxon>
        <taxon>rosids</taxon>
        <taxon>malvids</taxon>
        <taxon>Brassicales</taxon>
        <taxon>Brassicaceae</taxon>
        <taxon>Camelineae</taxon>
        <taxon>Arabidopsis</taxon>
    </lineage>
</organism>
<dbReference type="EMBL" id="LR999458">
    <property type="protein sequence ID" value="CAE6225222.1"/>
    <property type="molecule type" value="Genomic_DNA"/>
</dbReference>